<keyword evidence="3" id="KW-1185">Reference proteome</keyword>
<sequence length="74" mass="8389">MHRGKPKFCNNIVPAFEWKQQIYHFLICGSNITNSLRNQADEESSDDANDGSTAGDYEERQNTSCIVDGLETDY</sequence>
<dbReference type="AlphaFoldDB" id="A0A0B1TEQ9"/>
<accession>A0A0B1TEQ9</accession>
<dbReference type="Proteomes" id="UP000053660">
    <property type="component" value="Unassembled WGS sequence"/>
</dbReference>
<evidence type="ECO:0000313" key="2">
    <source>
        <dbReference type="EMBL" id="KHJ93875.1"/>
    </source>
</evidence>
<proteinExistence type="predicted"/>
<feature type="region of interest" description="Disordered" evidence="1">
    <location>
        <begin position="38"/>
        <end position="74"/>
    </location>
</feature>
<dbReference type="EMBL" id="KN550564">
    <property type="protein sequence ID" value="KHJ93875.1"/>
    <property type="molecule type" value="Genomic_DNA"/>
</dbReference>
<evidence type="ECO:0000313" key="3">
    <source>
        <dbReference type="Proteomes" id="UP000053660"/>
    </source>
</evidence>
<name>A0A0B1TEQ9_OESDE</name>
<organism evidence="2 3">
    <name type="scientific">Oesophagostomum dentatum</name>
    <name type="common">Nodular worm</name>
    <dbReference type="NCBI Taxonomy" id="61180"/>
    <lineage>
        <taxon>Eukaryota</taxon>
        <taxon>Metazoa</taxon>
        <taxon>Ecdysozoa</taxon>
        <taxon>Nematoda</taxon>
        <taxon>Chromadorea</taxon>
        <taxon>Rhabditida</taxon>
        <taxon>Rhabditina</taxon>
        <taxon>Rhabditomorpha</taxon>
        <taxon>Strongyloidea</taxon>
        <taxon>Strongylidae</taxon>
        <taxon>Oesophagostomum</taxon>
    </lineage>
</organism>
<evidence type="ECO:0000256" key="1">
    <source>
        <dbReference type="SAM" id="MobiDB-lite"/>
    </source>
</evidence>
<gene>
    <name evidence="2" type="ORF">OESDEN_06209</name>
</gene>
<reference evidence="2 3" key="1">
    <citation type="submission" date="2014-03" db="EMBL/GenBank/DDBJ databases">
        <title>Draft genome of the hookworm Oesophagostomum dentatum.</title>
        <authorList>
            <person name="Mitreva M."/>
        </authorList>
    </citation>
    <scope>NUCLEOTIDE SEQUENCE [LARGE SCALE GENOMIC DNA]</scope>
    <source>
        <strain evidence="2 3">OD-Hann</strain>
    </source>
</reference>
<protein>
    <submittedName>
        <fullName evidence="2">Uncharacterized protein</fullName>
    </submittedName>
</protein>